<evidence type="ECO:0000256" key="8">
    <source>
        <dbReference type="ARBA" id="ARBA00022737"/>
    </source>
</evidence>
<keyword evidence="8" id="KW-0677">Repeat</keyword>
<dbReference type="GO" id="GO:0005737">
    <property type="term" value="C:cytoplasm"/>
    <property type="evidence" value="ECO:0007669"/>
    <property type="project" value="UniProtKB-SubCell"/>
</dbReference>
<keyword evidence="10" id="KW-0418">Kinase</keyword>
<dbReference type="InterPro" id="IPR000719">
    <property type="entry name" value="Prot_kinase_dom"/>
</dbReference>
<evidence type="ECO:0000256" key="1">
    <source>
        <dbReference type="ARBA" id="ARBA00004496"/>
    </source>
</evidence>
<organism evidence="20 21">
    <name type="scientific">Anopheles culicifacies</name>
    <dbReference type="NCBI Taxonomy" id="139723"/>
    <lineage>
        <taxon>Eukaryota</taxon>
        <taxon>Metazoa</taxon>
        <taxon>Ecdysozoa</taxon>
        <taxon>Arthropoda</taxon>
        <taxon>Hexapoda</taxon>
        <taxon>Insecta</taxon>
        <taxon>Pterygota</taxon>
        <taxon>Neoptera</taxon>
        <taxon>Endopterygota</taxon>
        <taxon>Diptera</taxon>
        <taxon>Nematocera</taxon>
        <taxon>Culicoidea</taxon>
        <taxon>Culicidae</taxon>
        <taxon>Anophelinae</taxon>
        <taxon>Anopheles</taxon>
        <taxon>culicifacies species complex</taxon>
    </lineage>
</organism>
<evidence type="ECO:0000256" key="15">
    <source>
        <dbReference type="PROSITE-ProRule" id="PRU00125"/>
    </source>
</evidence>
<dbReference type="InterPro" id="IPR017441">
    <property type="entry name" value="Protein_kinase_ATP_BS"/>
</dbReference>
<dbReference type="PROSITE" id="PS50011">
    <property type="entry name" value="PROTEIN_KINASE_DOM"/>
    <property type="match status" value="1"/>
</dbReference>
<feature type="domain" description="Protein kinase" evidence="18">
    <location>
        <begin position="420"/>
        <end position="696"/>
    </location>
</feature>
<keyword evidence="4" id="KW-0963">Cytoplasm</keyword>
<evidence type="ECO:0000313" key="21">
    <source>
        <dbReference type="Proteomes" id="UP000075883"/>
    </source>
</evidence>
<dbReference type="FunFam" id="2.10.110.10:FF:000082">
    <property type="entry name" value="LIM domain kinase 1"/>
    <property type="match status" value="1"/>
</dbReference>
<dbReference type="PROSITE" id="PS00107">
    <property type="entry name" value="PROTEIN_KINASE_ATP"/>
    <property type="match status" value="1"/>
</dbReference>
<dbReference type="Gene3D" id="3.30.200.20">
    <property type="entry name" value="Phosphorylase Kinase, domain 1"/>
    <property type="match status" value="1"/>
</dbReference>
<keyword evidence="21" id="KW-1185">Reference proteome</keyword>
<evidence type="ECO:0000313" key="20">
    <source>
        <dbReference type="EnsemblMetazoa" id="ACUA009100-PA"/>
    </source>
</evidence>
<evidence type="ECO:0000256" key="3">
    <source>
        <dbReference type="ARBA" id="ARBA00012513"/>
    </source>
</evidence>
<feature type="compositionally biased region" description="Low complexity" evidence="17">
    <location>
        <begin position="1141"/>
        <end position="1152"/>
    </location>
</feature>
<feature type="domain" description="LIM zinc-binding" evidence="19">
    <location>
        <begin position="12"/>
        <end position="71"/>
    </location>
</feature>
<keyword evidence="13 15" id="KW-0440">LIM domain</keyword>
<evidence type="ECO:0000256" key="17">
    <source>
        <dbReference type="SAM" id="MobiDB-lite"/>
    </source>
</evidence>
<keyword evidence="6" id="KW-0808">Transferase</keyword>
<dbReference type="Gene3D" id="2.30.42.10">
    <property type="match status" value="1"/>
</dbReference>
<dbReference type="GO" id="GO:0005524">
    <property type="term" value="F:ATP binding"/>
    <property type="evidence" value="ECO:0007669"/>
    <property type="project" value="UniProtKB-UniRule"/>
</dbReference>
<dbReference type="Pfam" id="PF00069">
    <property type="entry name" value="Pkinase"/>
    <property type="match status" value="1"/>
</dbReference>
<evidence type="ECO:0000256" key="9">
    <source>
        <dbReference type="ARBA" id="ARBA00022741"/>
    </source>
</evidence>
<dbReference type="CDD" id="cd09365">
    <property type="entry name" value="LIM2_LIMK"/>
    <property type="match status" value="1"/>
</dbReference>
<feature type="compositionally biased region" description="Polar residues" evidence="17">
    <location>
        <begin position="1173"/>
        <end position="1203"/>
    </location>
</feature>
<dbReference type="GO" id="GO:0004674">
    <property type="term" value="F:protein serine/threonine kinase activity"/>
    <property type="evidence" value="ECO:0007669"/>
    <property type="project" value="UniProtKB-KW"/>
</dbReference>
<protein>
    <recommendedName>
        <fullName evidence="14">LIM domain kinase 1</fullName>
        <ecNumber evidence="3">2.7.11.1</ecNumber>
    </recommendedName>
</protein>
<feature type="binding site" evidence="16">
    <location>
        <position position="449"/>
    </location>
    <ligand>
        <name>ATP</name>
        <dbReference type="ChEBI" id="CHEBI:30616"/>
    </ligand>
</feature>
<evidence type="ECO:0000256" key="4">
    <source>
        <dbReference type="ARBA" id="ARBA00022490"/>
    </source>
</evidence>
<evidence type="ECO:0000256" key="12">
    <source>
        <dbReference type="ARBA" id="ARBA00022840"/>
    </source>
</evidence>
<dbReference type="InterPro" id="IPR050940">
    <property type="entry name" value="Actin_reg-Ser/Thr_kinase"/>
</dbReference>
<dbReference type="EMBL" id="AXCM01003695">
    <property type="status" value="NOT_ANNOTATED_CDS"/>
    <property type="molecule type" value="Genomic_DNA"/>
</dbReference>
<dbReference type="FunFam" id="3.30.200.20:FF:000038">
    <property type="entry name" value="LIM domain kinase 2"/>
    <property type="match status" value="1"/>
</dbReference>
<dbReference type="Gene3D" id="2.10.110.10">
    <property type="entry name" value="Cysteine Rich Protein"/>
    <property type="match status" value="2"/>
</dbReference>
<dbReference type="STRING" id="139723.A0A182M4A3"/>
<evidence type="ECO:0000259" key="19">
    <source>
        <dbReference type="PROSITE" id="PS50023"/>
    </source>
</evidence>
<comment type="subcellular location">
    <subcellularLocation>
        <location evidence="1">Cytoplasm</location>
    </subcellularLocation>
</comment>
<evidence type="ECO:0000256" key="5">
    <source>
        <dbReference type="ARBA" id="ARBA00022527"/>
    </source>
</evidence>
<dbReference type="EC" id="2.7.11.1" evidence="3"/>
<dbReference type="PROSITE" id="PS00478">
    <property type="entry name" value="LIM_DOMAIN_1"/>
    <property type="match status" value="2"/>
</dbReference>
<keyword evidence="9 16" id="KW-0547">Nucleotide-binding</keyword>
<evidence type="ECO:0000259" key="18">
    <source>
        <dbReference type="PROSITE" id="PS50011"/>
    </source>
</evidence>
<dbReference type="VEuPathDB" id="VectorBase:ACUA009100"/>
<dbReference type="InterPro" id="IPR001781">
    <property type="entry name" value="Znf_LIM"/>
</dbReference>
<dbReference type="FunFam" id="1.10.510.10:FF:000197">
    <property type="entry name" value="LIM domain kinase 2 isoform X1"/>
    <property type="match status" value="1"/>
</dbReference>
<evidence type="ECO:0000256" key="10">
    <source>
        <dbReference type="ARBA" id="ARBA00022777"/>
    </source>
</evidence>
<dbReference type="InterPro" id="IPR036034">
    <property type="entry name" value="PDZ_sf"/>
</dbReference>
<feature type="region of interest" description="Disordered" evidence="17">
    <location>
        <begin position="1333"/>
        <end position="1388"/>
    </location>
</feature>
<dbReference type="Gene3D" id="1.10.510.10">
    <property type="entry name" value="Transferase(Phosphotransferase) domain 1"/>
    <property type="match status" value="1"/>
</dbReference>
<evidence type="ECO:0000256" key="16">
    <source>
        <dbReference type="PROSITE-ProRule" id="PRU10141"/>
    </source>
</evidence>
<evidence type="ECO:0000256" key="14">
    <source>
        <dbReference type="ARBA" id="ARBA00040667"/>
    </source>
</evidence>
<feature type="region of interest" description="Disordered" evidence="17">
    <location>
        <begin position="1141"/>
        <end position="1287"/>
    </location>
</feature>
<reference evidence="21" key="1">
    <citation type="submission" date="2013-09" db="EMBL/GenBank/DDBJ databases">
        <title>The Genome Sequence of Anopheles culicifacies species A.</title>
        <authorList>
            <consortium name="The Broad Institute Genomics Platform"/>
            <person name="Neafsey D.E."/>
            <person name="Besansky N."/>
            <person name="Howell P."/>
            <person name="Walton C."/>
            <person name="Young S.K."/>
            <person name="Zeng Q."/>
            <person name="Gargeya S."/>
            <person name="Fitzgerald M."/>
            <person name="Haas B."/>
            <person name="Abouelleil A."/>
            <person name="Allen A.W."/>
            <person name="Alvarado L."/>
            <person name="Arachchi H.M."/>
            <person name="Berlin A.M."/>
            <person name="Chapman S.B."/>
            <person name="Gainer-Dewar J."/>
            <person name="Goldberg J."/>
            <person name="Griggs A."/>
            <person name="Gujja S."/>
            <person name="Hansen M."/>
            <person name="Howarth C."/>
            <person name="Imamovic A."/>
            <person name="Ireland A."/>
            <person name="Larimer J."/>
            <person name="McCowan C."/>
            <person name="Murphy C."/>
            <person name="Pearson M."/>
            <person name="Poon T.W."/>
            <person name="Priest M."/>
            <person name="Roberts A."/>
            <person name="Saif S."/>
            <person name="Shea T."/>
            <person name="Sisk P."/>
            <person name="Sykes S."/>
            <person name="Wortman J."/>
            <person name="Nusbaum C."/>
            <person name="Birren B."/>
        </authorList>
    </citation>
    <scope>NUCLEOTIDE SEQUENCE [LARGE SCALE GENOMIC DNA]</scope>
    <source>
        <strain evidence="21">A-37</strain>
    </source>
</reference>
<feature type="compositionally biased region" description="Polar residues" evidence="17">
    <location>
        <begin position="1336"/>
        <end position="1377"/>
    </location>
</feature>
<dbReference type="GO" id="GO:0005634">
    <property type="term" value="C:nucleus"/>
    <property type="evidence" value="ECO:0007669"/>
    <property type="project" value="TreeGrafter"/>
</dbReference>
<keyword evidence="11 15" id="KW-0862">Zinc</keyword>
<accession>A0A182M4A3</accession>
<dbReference type="GO" id="GO:0046872">
    <property type="term" value="F:metal ion binding"/>
    <property type="evidence" value="ECO:0007669"/>
    <property type="project" value="UniProtKB-KW"/>
</dbReference>
<proteinExistence type="inferred from homology"/>
<dbReference type="EnsemblMetazoa" id="ACUA009100-RA">
    <property type="protein sequence ID" value="ACUA009100-PA"/>
    <property type="gene ID" value="ACUA009100"/>
</dbReference>
<keyword evidence="5" id="KW-0723">Serine/threonine-protein kinase</keyword>
<dbReference type="GO" id="GO:0030036">
    <property type="term" value="P:actin cytoskeleton organization"/>
    <property type="evidence" value="ECO:0007669"/>
    <property type="project" value="TreeGrafter"/>
</dbReference>
<dbReference type="Pfam" id="PF00412">
    <property type="entry name" value="LIM"/>
    <property type="match status" value="2"/>
</dbReference>
<keyword evidence="12 16" id="KW-0067">ATP-binding</keyword>
<dbReference type="SUPFAM" id="SSF50156">
    <property type="entry name" value="PDZ domain-like"/>
    <property type="match status" value="1"/>
</dbReference>
<dbReference type="Proteomes" id="UP000075883">
    <property type="component" value="Unassembled WGS sequence"/>
</dbReference>
<evidence type="ECO:0000256" key="11">
    <source>
        <dbReference type="ARBA" id="ARBA00022833"/>
    </source>
</evidence>
<sequence length="1481" mass="162045">MVKKCGNPGTTTACASCYNTIEPEQHVAAVGQLWHAECFRCSVCDARLSSWYFEKDGLLFCRDDHWSKFGDCCQQCSQFISGPAMFAGDHKFHPECFRCELCKVFIGDRESYALLERSKLYWYVLGYPARNCHSIVLVSTHSFVPCSGVCYNRQQKVLEANRNDTIVLHSKERHKLPHSIRLVEIPWSGNRFDRIRLATDDKPYCATGKGVANGCKSVRISELTLNPDLMSLRVGEKVLEVNGTPVRDVPLESLQNLIEASAGKALQLTVEHDPDIVEQPVTVAKGCEGILSASYSGVSQCPDALNNNEDDEITRSLSPSKLERIFKKKDEGYMSGSSRKLQKRLKDVNCNTGKEAAKLSKTKANVTTNSLKEKERSSSMSRLLDEHRTMATGGEFYDLSRTKSFRVEPKAARIFRASDLVQGELLGKGFFGQVFKVTHRVTQEVMVLKELYRVDEEAQKNFLKEVAVLRSLSHHNVLRFIGVLYKDKKLHLVTEFIPGGSLKELIHDSGQPLSWAQRISFARDISSGMSYLHSMNIIHRDLNSLNCLVRENGTVIVADFGLARIIKQPLISTTAYEKCTVTPNGNGTIGRRGRPRRQRYTVVGNPYWMAPEMMRGNKYDEKVDIFSFGIMLCEIIGRVQADPDYLPRLPDFGLNEKVFREKFCGQCPEPFYKIAFLCCDLNPDKRPPFHVLQGWLETMATVVALQRPIPSTIIDEIENFKELQSTESSLCTTPDGLTTPPPSSGGYGLKPSLSRKRICEGQEDGHVERQHKISDVQTTSLDIVDGVCNVPVDSNVRVSCATNSAPPPLSDEINGATTSAAAATTGPGFIVVDFNDIPKSPHLGKDFSANGDRIRDSIRAKRRQRMMLSRENQRKSLDSSLLSAPLGTTDIGSSTAEDGCASEPISLIMTSEMIANEAAANVTARPSTDQVLASVKDSLERNKTPLQDVPTRGHQFVFGDGSTFTDGQLIQQKTKHYGEKGFIIHLQNGHLTLNNVRDLENCSDFDSSCDTSLNYLEVNGNRVDNEGCESIVAPAETCVSTLPQTPAGREKDIFATGERKKCEKENIALDEESKLMPVETKKSFSSLKATSPLASILPESNSTTTGLVDGNVMAARREEKSLSASAQKAVQYTRKLFRVADPSPTADAPSSSKQNYDIPGKHRSNVVPGSKVTGKSSGHVRTTSSERSIFSTKQKISPTSDPEPQTGFGGTTSTTAQETNDLVRTGDRSGKSNVVKPSVHAVVHSYKSKPNEQTDVGQKGQMLRLSSGKRTGGGVSKPGSASKSPAVADSAICVDEMIPSTGKPPISCTGGGLLKLNKGRTYRTAERMTVHYNEVRANSGSREKYTSTLSPTIGNSGNNSRPESPSQTAPNGSRSVTGSNSNGSRSIGILSPASIRRLNARLLEARKVNTDRLSQDHPTPFKGKIIGPMMSVQGIKGPGVARKVPLAPASPVRGTVHGSSVTGCSRERKVLSPTALVKVPK</sequence>
<evidence type="ECO:0000256" key="7">
    <source>
        <dbReference type="ARBA" id="ARBA00022723"/>
    </source>
</evidence>
<dbReference type="SUPFAM" id="SSF57716">
    <property type="entry name" value="Glucocorticoid receptor-like (DNA-binding domain)"/>
    <property type="match status" value="2"/>
</dbReference>
<dbReference type="SUPFAM" id="SSF56112">
    <property type="entry name" value="Protein kinase-like (PK-like)"/>
    <property type="match status" value="1"/>
</dbReference>
<dbReference type="InterPro" id="IPR011009">
    <property type="entry name" value="Kinase-like_dom_sf"/>
</dbReference>
<feature type="compositionally biased region" description="Low complexity" evidence="17">
    <location>
        <begin position="1378"/>
        <end position="1388"/>
    </location>
</feature>
<keyword evidence="7 15" id="KW-0479">Metal-binding</keyword>
<feature type="region of interest" description="Disordered" evidence="17">
    <location>
        <begin position="729"/>
        <end position="750"/>
    </location>
</feature>
<dbReference type="SMART" id="SM00132">
    <property type="entry name" value="LIM"/>
    <property type="match status" value="2"/>
</dbReference>
<dbReference type="PROSITE" id="PS50023">
    <property type="entry name" value="LIM_DOMAIN_2"/>
    <property type="match status" value="1"/>
</dbReference>
<feature type="compositionally biased region" description="Polar residues" evidence="17">
    <location>
        <begin position="1211"/>
        <end position="1222"/>
    </location>
</feature>
<evidence type="ECO:0000256" key="13">
    <source>
        <dbReference type="ARBA" id="ARBA00023038"/>
    </source>
</evidence>
<dbReference type="PANTHER" id="PTHR46485">
    <property type="entry name" value="LIM DOMAIN KINASE 1"/>
    <property type="match status" value="1"/>
</dbReference>
<comment type="similarity">
    <text evidence="2">Belongs to the protein kinase superfamily. TKL Ser/Thr protein kinase family.</text>
</comment>
<evidence type="ECO:0000256" key="6">
    <source>
        <dbReference type="ARBA" id="ARBA00022679"/>
    </source>
</evidence>
<dbReference type="PANTHER" id="PTHR46485:SF4">
    <property type="entry name" value="LIM DOMAIN KINASE 1"/>
    <property type="match status" value="1"/>
</dbReference>
<name>A0A182M4A3_9DIPT</name>
<evidence type="ECO:0000256" key="2">
    <source>
        <dbReference type="ARBA" id="ARBA00005843"/>
    </source>
</evidence>
<reference evidence="20" key="2">
    <citation type="submission" date="2020-05" db="UniProtKB">
        <authorList>
            <consortium name="EnsemblMetazoa"/>
        </authorList>
    </citation>
    <scope>IDENTIFICATION</scope>
    <source>
        <strain evidence="20">A-37</strain>
    </source>
</reference>